<dbReference type="EMBL" id="JADJOT010000003">
    <property type="protein sequence ID" value="MBK7953191.1"/>
    <property type="molecule type" value="Genomic_DNA"/>
</dbReference>
<sequence>MTDSIIHEVRAIREQHAASLDFDLDRIFADLQARQNKHAAEGWTIIPAPPGPPPEPNLALQRTRFAHR</sequence>
<name>A0A935T7R1_9PROT</name>
<dbReference type="AlphaFoldDB" id="A0A935T7R1"/>
<evidence type="ECO:0000256" key="1">
    <source>
        <dbReference type="SAM" id="MobiDB-lite"/>
    </source>
</evidence>
<comment type="caution">
    <text evidence="2">The sequence shown here is derived from an EMBL/GenBank/DDBJ whole genome shotgun (WGS) entry which is preliminary data.</text>
</comment>
<evidence type="ECO:0000313" key="2">
    <source>
        <dbReference type="EMBL" id="MBK7953191.1"/>
    </source>
</evidence>
<evidence type="ECO:0000313" key="3">
    <source>
        <dbReference type="Proteomes" id="UP000706151"/>
    </source>
</evidence>
<reference evidence="2 3" key="1">
    <citation type="submission" date="2020-10" db="EMBL/GenBank/DDBJ databases">
        <title>Connecting structure to function with the recovery of over 1000 high-quality activated sludge metagenome-assembled genomes encoding full-length rRNA genes using long-read sequencing.</title>
        <authorList>
            <person name="Singleton C.M."/>
            <person name="Petriglieri F."/>
            <person name="Kristensen J.M."/>
            <person name="Kirkegaard R.H."/>
            <person name="Michaelsen T.Y."/>
            <person name="Andersen M.H."/>
            <person name="Karst S.M."/>
            <person name="Dueholm M.S."/>
            <person name="Nielsen P.H."/>
            <person name="Albertsen M."/>
        </authorList>
    </citation>
    <scope>NUCLEOTIDE SEQUENCE [LARGE SCALE GENOMIC DNA]</scope>
    <source>
        <strain evidence="2">Fred_18-Q3-R57-64_BAT3C.720</strain>
    </source>
</reference>
<feature type="region of interest" description="Disordered" evidence="1">
    <location>
        <begin position="45"/>
        <end position="68"/>
    </location>
</feature>
<feature type="compositionally biased region" description="Pro residues" evidence="1">
    <location>
        <begin position="47"/>
        <end position="56"/>
    </location>
</feature>
<proteinExistence type="predicted"/>
<accession>A0A935T7R1</accession>
<protein>
    <submittedName>
        <fullName evidence="2">Uncharacterized protein</fullName>
    </submittedName>
</protein>
<organism evidence="2 3">
    <name type="scientific">Candidatus Accumulibacter affinis</name>
    <dbReference type="NCBI Taxonomy" id="2954384"/>
    <lineage>
        <taxon>Bacteria</taxon>
        <taxon>Pseudomonadati</taxon>
        <taxon>Pseudomonadota</taxon>
        <taxon>Betaproteobacteria</taxon>
        <taxon>Candidatus Accumulibacter</taxon>
    </lineage>
</organism>
<dbReference type="Proteomes" id="UP000706151">
    <property type="component" value="Unassembled WGS sequence"/>
</dbReference>
<gene>
    <name evidence="2" type="ORF">IPK02_03955</name>
</gene>